<evidence type="ECO:0000313" key="2">
    <source>
        <dbReference type="Proteomes" id="UP001152320"/>
    </source>
</evidence>
<dbReference type="GO" id="GO:0005096">
    <property type="term" value="F:GTPase activator activity"/>
    <property type="evidence" value="ECO:0007669"/>
    <property type="project" value="InterPro"/>
</dbReference>
<dbReference type="AlphaFoldDB" id="A0A9Q1BX49"/>
<dbReference type="Proteomes" id="UP001152320">
    <property type="component" value="Chromosome 10"/>
</dbReference>
<dbReference type="InterPro" id="IPR039930">
    <property type="entry name" value="RALGAPB"/>
</dbReference>
<dbReference type="PANTHER" id="PTHR21344:SF1">
    <property type="entry name" value="RAL GTPASE-ACTIVATING PROTEIN SUBUNIT BETA"/>
    <property type="match status" value="1"/>
</dbReference>
<sequence>MYSEWASLQQQIEDGVENKSVLHSYPDSVGRDVAVSVVRELAAALSPASISSHESNQKITGLESEKEILWTMEASISFQAFFRNLQLHVLVMLIIATD</sequence>
<gene>
    <name evidence="1" type="ORF">HOLleu_21052</name>
</gene>
<dbReference type="EMBL" id="JAIZAY010000010">
    <property type="protein sequence ID" value="KAJ8034283.1"/>
    <property type="molecule type" value="Genomic_DNA"/>
</dbReference>
<name>A0A9Q1BX49_HOLLE</name>
<dbReference type="PANTHER" id="PTHR21344">
    <property type="entry name" value="RAL GTPASE-ACTIVATING PROTEIN SUBUNIT BETA"/>
    <property type="match status" value="1"/>
</dbReference>
<proteinExistence type="predicted"/>
<dbReference type="OrthoDB" id="10009983at2759"/>
<accession>A0A9Q1BX49</accession>
<evidence type="ECO:0000313" key="1">
    <source>
        <dbReference type="EMBL" id="KAJ8034283.1"/>
    </source>
</evidence>
<reference evidence="1" key="1">
    <citation type="submission" date="2021-10" db="EMBL/GenBank/DDBJ databases">
        <title>Tropical sea cucumber genome reveals ecological adaptation and Cuvierian tubules defense mechanism.</title>
        <authorList>
            <person name="Chen T."/>
        </authorList>
    </citation>
    <scope>NUCLEOTIDE SEQUENCE</scope>
    <source>
        <strain evidence="1">Nanhai2018</strain>
        <tissue evidence="1">Muscle</tissue>
    </source>
</reference>
<protein>
    <submittedName>
        <fullName evidence="1">Ral GTPase-activating protein subunit beta</fullName>
    </submittedName>
</protein>
<keyword evidence="2" id="KW-1185">Reference proteome</keyword>
<comment type="caution">
    <text evidence="1">The sequence shown here is derived from an EMBL/GenBank/DDBJ whole genome shotgun (WGS) entry which is preliminary data.</text>
</comment>
<organism evidence="1 2">
    <name type="scientific">Holothuria leucospilota</name>
    <name type="common">Black long sea cucumber</name>
    <name type="synonym">Mertensiothuria leucospilota</name>
    <dbReference type="NCBI Taxonomy" id="206669"/>
    <lineage>
        <taxon>Eukaryota</taxon>
        <taxon>Metazoa</taxon>
        <taxon>Echinodermata</taxon>
        <taxon>Eleutherozoa</taxon>
        <taxon>Echinozoa</taxon>
        <taxon>Holothuroidea</taxon>
        <taxon>Aspidochirotacea</taxon>
        <taxon>Aspidochirotida</taxon>
        <taxon>Holothuriidae</taxon>
        <taxon>Holothuria</taxon>
    </lineage>
</organism>